<feature type="transmembrane region" description="Helical" evidence="1">
    <location>
        <begin position="69"/>
        <end position="88"/>
    </location>
</feature>
<evidence type="ECO:0000313" key="3">
    <source>
        <dbReference type="Proteomes" id="UP000326857"/>
    </source>
</evidence>
<protein>
    <submittedName>
        <fullName evidence="2">Uncharacterized protein</fullName>
    </submittedName>
</protein>
<accession>A0A5E8A9C5</accession>
<evidence type="ECO:0000256" key="1">
    <source>
        <dbReference type="SAM" id="Phobius"/>
    </source>
</evidence>
<keyword evidence="1" id="KW-0472">Membrane</keyword>
<gene>
    <name evidence="2" type="ORF">SPHINGO391_490022</name>
</gene>
<organism evidence="2 3">
    <name type="scientific">Sphingomonas aurantiaca</name>
    <dbReference type="NCBI Taxonomy" id="185949"/>
    <lineage>
        <taxon>Bacteria</taxon>
        <taxon>Pseudomonadati</taxon>
        <taxon>Pseudomonadota</taxon>
        <taxon>Alphaproteobacteria</taxon>
        <taxon>Sphingomonadales</taxon>
        <taxon>Sphingomonadaceae</taxon>
        <taxon>Sphingomonas</taxon>
    </lineage>
</organism>
<keyword evidence="1" id="KW-1133">Transmembrane helix</keyword>
<evidence type="ECO:0000313" key="2">
    <source>
        <dbReference type="EMBL" id="VVT25587.1"/>
    </source>
</evidence>
<dbReference type="Proteomes" id="UP000326857">
    <property type="component" value="Unassembled WGS sequence"/>
</dbReference>
<sequence>MGLVAGGGRDVQEPDVERQLCRHRHHASPCRLSPAELLARAGRHRIDRRRHDRRLAHRCLLKDRSMQDLLWIAFMLGLVAATLAYVRLCDHA</sequence>
<name>A0A5E8A9C5_9SPHN</name>
<dbReference type="AlphaFoldDB" id="A0A5E8A9C5"/>
<reference evidence="2 3" key="1">
    <citation type="submission" date="2019-09" db="EMBL/GenBank/DDBJ databases">
        <authorList>
            <person name="Dittami M. S."/>
        </authorList>
    </citation>
    <scope>NUCLEOTIDE SEQUENCE [LARGE SCALE GENOMIC DNA]</scope>
    <source>
        <strain evidence="2">SPHINGO391</strain>
    </source>
</reference>
<keyword evidence="1" id="KW-0812">Transmembrane</keyword>
<dbReference type="EMBL" id="CABVLI010000044">
    <property type="protein sequence ID" value="VVT25587.1"/>
    <property type="molecule type" value="Genomic_DNA"/>
</dbReference>
<proteinExistence type="predicted"/>